<organism evidence="1 2">
    <name type="scientific">Jiella avicenniae</name>
    <dbReference type="NCBI Taxonomy" id="2907202"/>
    <lineage>
        <taxon>Bacteria</taxon>
        <taxon>Pseudomonadati</taxon>
        <taxon>Pseudomonadota</taxon>
        <taxon>Alphaproteobacteria</taxon>
        <taxon>Hyphomicrobiales</taxon>
        <taxon>Aurantimonadaceae</taxon>
        <taxon>Jiella</taxon>
    </lineage>
</organism>
<dbReference type="AlphaFoldDB" id="A0A9X1NY32"/>
<dbReference type="Gene3D" id="3.10.450.530">
    <property type="entry name" value="Ribonuclease toxin, BrnT, of type II toxin-antitoxin system"/>
    <property type="match status" value="1"/>
</dbReference>
<keyword evidence="2" id="KW-1185">Reference proteome</keyword>
<dbReference type="EMBL" id="JAJUWU010000001">
    <property type="protein sequence ID" value="MCE7026506.1"/>
    <property type="molecule type" value="Genomic_DNA"/>
</dbReference>
<name>A0A9X1NY32_9HYPH</name>
<accession>A0A9X1NY32</accession>
<sequence>MTFDWDEGKRRWLIDDRKIDFEDMKALFDGRPRLSYSYPRDGEDRTVSLGEINGRLFAVVWMWRGTTLWMITARRAWKREERHYLDMVERH</sequence>
<dbReference type="InterPro" id="IPR038573">
    <property type="entry name" value="BrnT_sf"/>
</dbReference>
<dbReference type="InterPro" id="IPR007460">
    <property type="entry name" value="BrnT_toxin"/>
</dbReference>
<gene>
    <name evidence="1" type="ORF">LZD57_00755</name>
</gene>
<evidence type="ECO:0000313" key="1">
    <source>
        <dbReference type="EMBL" id="MCE7026506.1"/>
    </source>
</evidence>
<dbReference type="RefSeq" id="WP_233717202.1">
    <property type="nucleotide sequence ID" value="NZ_JAJUWU010000001.1"/>
</dbReference>
<evidence type="ECO:0000313" key="2">
    <source>
        <dbReference type="Proteomes" id="UP001139035"/>
    </source>
</evidence>
<reference evidence="1" key="1">
    <citation type="submission" date="2022-01" db="EMBL/GenBank/DDBJ databases">
        <title>Jiella avicenniae sp. nov., a novel endophytic bacterium isolated from bark of Avicennia marina.</title>
        <authorList>
            <person name="Tuo L."/>
        </authorList>
    </citation>
    <scope>NUCLEOTIDE SEQUENCE</scope>
    <source>
        <strain evidence="1">CBK1P-4</strain>
    </source>
</reference>
<dbReference type="Pfam" id="PF04365">
    <property type="entry name" value="BrnT_toxin"/>
    <property type="match status" value="1"/>
</dbReference>
<comment type="caution">
    <text evidence="1">The sequence shown here is derived from an EMBL/GenBank/DDBJ whole genome shotgun (WGS) entry which is preliminary data.</text>
</comment>
<proteinExistence type="predicted"/>
<protein>
    <submittedName>
        <fullName evidence="1">BrnT family toxin</fullName>
    </submittedName>
</protein>
<dbReference type="Proteomes" id="UP001139035">
    <property type="component" value="Unassembled WGS sequence"/>
</dbReference>